<dbReference type="EMBL" id="JEMX01000007">
    <property type="protein sequence ID" value="EXI82934.1"/>
    <property type="molecule type" value="Genomic_DNA"/>
</dbReference>
<accession>A0A011QVN8</accession>
<proteinExistence type="predicted"/>
<keyword evidence="1" id="KW-0808">Transferase</keyword>
<name>A0A011QVN8_9PROT</name>
<dbReference type="STRING" id="1454003.AW10_00168"/>
<dbReference type="Gene3D" id="1.10.510.10">
    <property type="entry name" value="Transferase(Phosphotransferase) domain 1"/>
    <property type="match status" value="1"/>
</dbReference>
<dbReference type="Pfam" id="PF06293">
    <property type="entry name" value="Kdo"/>
    <property type="match status" value="1"/>
</dbReference>
<dbReference type="Proteomes" id="UP000021816">
    <property type="component" value="Unassembled WGS sequence"/>
</dbReference>
<dbReference type="GO" id="GO:0016301">
    <property type="term" value="F:kinase activity"/>
    <property type="evidence" value="ECO:0007669"/>
    <property type="project" value="UniProtKB-KW"/>
</dbReference>
<keyword evidence="1" id="KW-0418">Kinase</keyword>
<reference evidence="1 2" key="1">
    <citation type="submission" date="2014-02" db="EMBL/GenBank/DDBJ databases">
        <title>Expanding our view of genomic diversity in Candidatus Accumulibacter clades.</title>
        <authorList>
            <person name="Skennerton C.T."/>
            <person name="Barr J.J."/>
            <person name="Slater F.R."/>
            <person name="Bond P.L."/>
            <person name="Tyson G.W."/>
        </authorList>
    </citation>
    <scope>NUCLEOTIDE SEQUENCE [LARGE SCALE GENOMIC DNA]</scope>
    <source>
        <strain evidence="2">BA-92</strain>
    </source>
</reference>
<organism evidence="1 2">
    <name type="scientific">Candidatus Accumulibacter appositus</name>
    <dbReference type="NCBI Taxonomy" id="1454003"/>
    <lineage>
        <taxon>Bacteria</taxon>
        <taxon>Pseudomonadati</taxon>
        <taxon>Pseudomonadota</taxon>
        <taxon>Betaproteobacteria</taxon>
        <taxon>Candidatus Accumulibacter</taxon>
    </lineage>
</organism>
<dbReference type="PATRIC" id="fig|1454003.3.peg.169"/>
<evidence type="ECO:0000313" key="2">
    <source>
        <dbReference type="Proteomes" id="UP000021816"/>
    </source>
</evidence>
<protein>
    <submittedName>
        <fullName evidence="1">3-deoxy-D-manno-octulosonic-acid kinase</fullName>
    </submittedName>
</protein>
<comment type="caution">
    <text evidence="1">The sequence shown here is derived from an EMBL/GenBank/DDBJ whole genome shotgun (WGS) entry which is preliminary data.</text>
</comment>
<gene>
    <name evidence="1" type="ORF">AW10_00168</name>
</gene>
<dbReference type="AlphaFoldDB" id="A0A011QVN8"/>
<evidence type="ECO:0000313" key="1">
    <source>
        <dbReference type="EMBL" id="EXI82934.1"/>
    </source>
</evidence>
<dbReference type="InterPro" id="IPR011009">
    <property type="entry name" value="Kinase-like_dom_sf"/>
</dbReference>
<sequence>MSAPALSDARTLRAAGRQPSLPFCVALADGRQLSMRRLLRVLPGKRLVGEAELDGRRVLAKLFVGRRCEKHWRHERGGLEALREAGVPTPELLVAMAMAGGGYALLTVFLEAAESLGQAWARLSGRAVGDGEALAVLAPALAMLGRLHAAGLVQDDLHLGNFLRHDGRLLVVDGDAVRVISRGQPLSPADAGANLAVLLAQLPPAWDGQLPALLPAYTAEQAFLPERAVMQRNIERVRAWRLGDFLAKTVRECTLFAVEQTATRFSAVRRDEAAVLASLLAAPDSAIGRGQVFKDGGTTTVARLAATGRTLLIKRYNLKSLRHALGRLWRPSRAWHSWREAHRLLFFGIPTPRPLALIEERCGPLRRRAWLISEYCPGPNLLSHLSADCIPPAKEAKAMRELFGALCRHQISHGDLKATNLLWDGELVQLIDLDGVVQHRSASAHARAWRRDRARLLRNWPAGCVLRGWLDEQLPPA</sequence>
<dbReference type="SUPFAM" id="SSF56112">
    <property type="entry name" value="Protein kinase-like (PK-like)"/>
    <property type="match status" value="2"/>
</dbReference>